<feature type="compositionally biased region" description="Acidic residues" evidence="3">
    <location>
        <begin position="76"/>
        <end position="88"/>
    </location>
</feature>
<feature type="compositionally biased region" description="Acidic residues" evidence="3">
    <location>
        <begin position="426"/>
        <end position="438"/>
    </location>
</feature>
<feature type="compositionally biased region" description="Gly residues" evidence="3">
    <location>
        <begin position="1615"/>
        <end position="1626"/>
    </location>
</feature>
<dbReference type="OrthoDB" id="1517790at2759"/>
<dbReference type="PROSITE" id="PS51450">
    <property type="entry name" value="LRR"/>
    <property type="match status" value="13"/>
</dbReference>
<dbReference type="InterPro" id="IPR032675">
    <property type="entry name" value="LRR_dom_sf"/>
</dbReference>
<dbReference type="SMART" id="SM00365">
    <property type="entry name" value="LRR_SD22"/>
    <property type="match status" value="17"/>
</dbReference>
<dbReference type="Pfam" id="PF14580">
    <property type="entry name" value="LRR_9"/>
    <property type="match status" value="3"/>
</dbReference>
<protein>
    <recommendedName>
        <fullName evidence="6">Protein phosphatase 1 regulatory subunit 7</fullName>
    </recommendedName>
</protein>
<dbReference type="InterPro" id="IPR001611">
    <property type="entry name" value="Leu-rich_rpt"/>
</dbReference>
<feature type="region of interest" description="Disordered" evidence="3">
    <location>
        <begin position="1598"/>
        <end position="1672"/>
    </location>
</feature>
<gene>
    <name evidence="4" type="ORF">TrST_g14027</name>
</gene>
<feature type="region of interest" description="Disordered" evidence="3">
    <location>
        <begin position="414"/>
        <end position="448"/>
    </location>
</feature>
<dbReference type="Pfam" id="PF13855">
    <property type="entry name" value="LRR_8"/>
    <property type="match status" value="1"/>
</dbReference>
<feature type="compositionally biased region" description="Gly residues" evidence="3">
    <location>
        <begin position="1637"/>
        <end position="1654"/>
    </location>
</feature>
<evidence type="ECO:0000313" key="4">
    <source>
        <dbReference type="EMBL" id="GMH96389.1"/>
    </source>
</evidence>
<organism evidence="4 5">
    <name type="scientific">Triparma strigata</name>
    <dbReference type="NCBI Taxonomy" id="1606541"/>
    <lineage>
        <taxon>Eukaryota</taxon>
        <taxon>Sar</taxon>
        <taxon>Stramenopiles</taxon>
        <taxon>Ochrophyta</taxon>
        <taxon>Bolidophyceae</taxon>
        <taxon>Parmales</taxon>
        <taxon>Triparmaceae</taxon>
        <taxon>Triparma</taxon>
    </lineage>
</organism>
<accession>A0A9W7BTH0</accession>
<dbReference type="EMBL" id="BRXY01000467">
    <property type="protein sequence ID" value="GMH96389.1"/>
    <property type="molecule type" value="Genomic_DNA"/>
</dbReference>
<keyword evidence="5" id="KW-1185">Reference proteome</keyword>
<keyword evidence="2" id="KW-0677">Repeat</keyword>
<dbReference type="SMART" id="SM00364">
    <property type="entry name" value="LRR_BAC"/>
    <property type="match status" value="8"/>
</dbReference>
<proteinExistence type="predicted"/>
<dbReference type="InterPro" id="IPR003591">
    <property type="entry name" value="Leu-rich_rpt_typical-subtyp"/>
</dbReference>
<evidence type="ECO:0000256" key="3">
    <source>
        <dbReference type="SAM" id="MobiDB-lite"/>
    </source>
</evidence>
<comment type="caution">
    <text evidence="4">The sequence shown here is derived from an EMBL/GenBank/DDBJ whole genome shotgun (WGS) entry which is preliminary data.</text>
</comment>
<dbReference type="InterPro" id="IPR050836">
    <property type="entry name" value="SDS22/Internalin_LRR"/>
</dbReference>
<evidence type="ECO:0000256" key="1">
    <source>
        <dbReference type="ARBA" id="ARBA00022614"/>
    </source>
</evidence>
<name>A0A9W7BTH0_9STRA</name>
<reference evidence="5" key="1">
    <citation type="journal article" date="2023" name="Commun. Biol.">
        <title>Genome analysis of Parmales, the sister group of diatoms, reveals the evolutionary specialization of diatoms from phago-mixotrophs to photoautotrophs.</title>
        <authorList>
            <person name="Ban H."/>
            <person name="Sato S."/>
            <person name="Yoshikawa S."/>
            <person name="Yamada K."/>
            <person name="Nakamura Y."/>
            <person name="Ichinomiya M."/>
            <person name="Sato N."/>
            <person name="Blanc-Mathieu R."/>
            <person name="Endo H."/>
            <person name="Kuwata A."/>
            <person name="Ogata H."/>
        </authorList>
    </citation>
    <scope>NUCLEOTIDE SEQUENCE [LARGE SCALE GENOMIC DNA]</scope>
    <source>
        <strain evidence="5">NIES 3701</strain>
    </source>
</reference>
<evidence type="ECO:0000313" key="5">
    <source>
        <dbReference type="Proteomes" id="UP001165085"/>
    </source>
</evidence>
<dbReference type="Gene3D" id="3.90.228.10">
    <property type="match status" value="1"/>
</dbReference>
<dbReference type="PANTHER" id="PTHR46652:SF3">
    <property type="entry name" value="LEUCINE-RICH REPEAT-CONTAINING PROTEIN 9"/>
    <property type="match status" value="1"/>
</dbReference>
<dbReference type="SUPFAM" id="SSF52075">
    <property type="entry name" value="Outer arm dynein light chain 1"/>
    <property type="match status" value="2"/>
</dbReference>
<feature type="region of interest" description="Disordered" evidence="3">
    <location>
        <begin position="1"/>
        <end position="103"/>
    </location>
</feature>
<evidence type="ECO:0000256" key="2">
    <source>
        <dbReference type="ARBA" id="ARBA00022737"/>
    </source>
</evidence>
<feature type="compositionally biased region" description="Polar residues" evidence="3">
    <location>
        <begin position="89"/>
        <end position="98"/>
    </location>
</feature>
<dbReference type="Proteomes" id="UP001165085">
    <property type="component" value="Unassembled WGS sequence"/>
</dbReference>
<feature type="compositionally biased region" description="Polar residues" evidence="3">
    <location>
        <begin position="1598"/>
        <end position="1612"/>
    </location>
</feature>
<dbReference type="SUPFAM" id="SSF52058">
    <property type="entry name" value="L domain-like"/>
    <property type="match status" value="2"/>
</dbReference>
<dbReference type="SMART" id="SM00369">
    <property type="entry name" value="LRR_TYP"/>
    <property type="match status" value="14"/>
</dbReference>
<dbReference type="Gene3D" id="3.80.10.10">
    <property type="entry name" value="Ribonuclease Inhibitor"/>
    <property type="match status" value="7"/>
</dbReference>
<evidence type="ECO:0008006" key="6">
    <source>
        <dbReference type="Google" id="ProtNLM"/>
    </source>
</evidence>
<keyword evidence="1" id="KW-0433">Leucine-rich repeat</keyword>
<sequence length="1672" mass="185286">MPTLPAASRVGIAEAEKTPLVAPEPIPVRPVSQIPNGLKIPGSPVSTPSRVLKNANGPITPKSRPNKSLDVSPTDLQDEEEDDPEGENQTDPPESPTSEARKQAFAQNPLVRSVCHENGITPEQFVRSCHRTLSIDIFASKVMGLEGVGYFAGLVSLCVMRQGEIKDLGSSLHELVSLESLWVTDCGLVAIGKETFRYNSNLQSLHLSGNSLSDSNIEEGAFDHLQSLRQLWMNDNKLKTMRPIRKLNSLKSLWLARNQITHITHVQNLSNLTDLNLSDNRIGCFKELLSLGVMHSLRNLALNDPHYGTNPVCQLCNYQTYALYHLVQLSTLDSSTISEDAKTLSQSIYMKKKMYYNMRTKTLKRNATNVAAKASDIYSKSLSSVNVTLNMLLRKRADVEGAIEAEEWRRIGDEEEHKSGRLDTSGDSEDMDPVDEENNSNPNIIRPKSRLTPETEKLLIRKGKALTEAISVLKVHVERVEDLLNLTKEDLMNTAKSTIKRLMLEFDTGGNIRVEEGGPQDVWFNSCRDLVTSRFQISPELKKLGIGGIRVDRITRIHNRFLRGRFETNVRECLENDLEATATEKGGKVPKRMLEYLFYGSPPSLASQTGQKDEILRVAEDGFRTPNEYRGFGFDESIRLFSTVDGADGERVRKVEEETSRGRSEDSLEQALTGQILLVKTFVGNRVAVDTDEVKGGDDSSPPCISSGMFSAPTNSAYHLSSSEPVPPGTHQPKTWHVFNQSLALPEYLIDFEYLKVDDTNYDPKQRQSTMEELKASLVNHPPGAVTTPSPQESIDMIPFLFPLSRFSDSLQKSSNAYASTRDSLYSTSLNLPPKIPQRSKLFLMTPEAISGETLGSCVTNLTYLNLHGHCLRKIENLEQCKFLKVLILSFNEISKIEGLASLKNLERLELGFNLIKRTTGLQNLKALKTLELNNNLLNRLEDIETLSSNVPHLKQLDLRSNPLCKAKSYVPKVLNNFTLLQKHDGLQVTDDKRAIIRNVKECGISLDLIKEHGMGMSVGGGDRPGLNSDSDDNWFSKIEDLDVSHRNIQYISNLGNLNNLRRACFSDNEISQIEGLDKCLRIEDLSLENNRILSIDNISHLLRLRKLELGHNRISKIPPLEAYTRLTQLSVESNEIKTLKPLQECISLMELYIGNNEITDLNEINYLKNLPRLIILDVSGNPFENVYEIYRLFIIYRIKKLKVLDGCGVTQSELVQSKNKYCGKLTRETIVDKVGHSFFEHVRELNLCQLKLKDVQVLSGQEFKGLREINLDNNLLVNLSTLSGLVNLSVLRLNYNRVESAGVLGGGEEGGEGTGGIVDLPNLEILHLGYNRVASINNLSLPSFPNLRSLYLQGNDINKVEGLQDCKELRVVCLDKNRIRAFESNSFQGLNKLKDLRIEENGLRSLSNFPVLPSLTVLSVAGNRINDIIELEKLCRVTDVREVSFANNPVTRKQLYRTSCVSMFPNVRIVDGREVSNEERERAMHLMHGSVGGQMMQGSVGVGAQNIVGGFLQQHLVGGLGGEGRNEGSIMMNREQAELEQKQRMLGGKQGSMKGGWRENVGMGAGGGQELLPFPKATVKLTAVNFESFAGLQPSLGFSAQPPTNGGSSRTVWEGGGGGGGGGDGRFQQNASYNLGGAGGRRSLRGGGGGGGSARDFGNNNGNWGRKNSGL</sequence>
<dbReference type="PANTHER" id="PTHR46652">
    <property type="entry name" value="LEUCINE-RICH REPEAT AND IQ DOMAIN-CONTAINING PROTEIN 1-RELATED"/>
    <property type="match status" value="1"/>
</dbReference>